<accession>A0AAE2W1U1</accession>
<feature type="domain" description="J" evidence="3">
    <location>
        <begin position="173"/>
        <end position="229"/>
    </location>
</feature>
<feature type="region of interest" description="Disordered" evidence="1">
    <location>
        <begin position="113"/>
        <end position="168"/>
    </location>
</feature>
<gene>
    <name evidence="4" type="ORF">JQV55_20455</name>
</gene>
<keyword evidence="2" id="KW-1133">Transmembrane helix</keyword>
<evidence type="ECO:0000259" key="3">
    <source>
        <dbReference type="PROSITE" id="PS50076"/>
    </source>
</evidence>
<keyword evidence="5" id="KW-1185">Reference proteome</keyword>
<protein>
    <submittedName>
        <fullName evidence="4">DnaJ domain-containing protein</fullName>
    </submittedName>
</protein>
<dbReference type="RefSeq" id="WP_203243715.1">
    <property type="nucleotide sequence ID" value="NZ_JAFBRH010000013.1"/>
</dbReference>
<dbReference type="InterPro" id="IPR036869">
    <property type="entry name" value="J_dom_sf"/>
</dbReference>
<keyword evidence="2" id="KW-0812">Transmembrane</keyword>
<proteinExistence type="predicted"/>
<dbReference type="Proteomes" id="UP000732193">
    <property type="component" value="Unassembled WGS sequence"/>
</dbReference>
<dbReference type="Pfam" id="PF00226">
    <property type="entry name" value="DnaJ"/>
    <property type="match status" value="1"/>
</dbReference>
<evidence type="ECO:0000313" key="5">
    <source>
        <dbReference type="Proteomes" id="UP000732193"/>
    </source>
</evidence>
<feature type="transmembrane region" description="Helical" evidence="2">
    <location>
        <begin position="48"/>
        <end position="77"/>
    </location>
</feature>
<feature type="compositionally biased region" description="Basic and acidic residues" evidence="1">
    <location>
        <begin position="113"/>
        <end position="125"/>
    </location>
</feature>
<evidence type="ECO:0000313" key="4">
    <source>
        <dbReference type="EMBL" id="MBM1715954.1"/>
    </source>
</evidence>
<feature type="transmembrane region" description="Helical" evidence="2">
    <location>
        <begin position="17"/>
        <end position="36"/>
    </location>
</feature>
<feature type="transmembrane region" description="Helical" evidence="2">
    <location>
        <begin position="83"/>
        <end position="101"/>
    </location>
</feature>
<name>A0AAE2W1U1_9RHOB</name>
<sequence>MIEFFEVMFRALTGLKLTFPTLISLAVFFAAGYYFAATTKRLNPIKAIFALLLAYIIAAVLSGLLGVYTLAVVLGFLSNQGVFLARVLFWAESLTEILFVMRHRMAYEDIRREEGESHERAKPEAPRPPPNRPKTKQNAGSEQSFGAGSKAHGDRQSGDWKPGPGKSQADIDRCLRILELEAGRTHTQKEIKKAYRRLAMIHHPDLPTGSHDAFVKLGMALDYLTKHMAA</sequence>
<dbReference type="SUPFAM" id="SSF46565">
    <property type="entry name" value="Chaperone J-domain"/>
    <property type="match status" value="1"/>
</dbReference>
<evidence type="ECO:0000256" key="1">
    <source>
        <dbReference type="SAM" id="MobiDB-lite"/>
    </source>
</evidence>
<dbReference type="EMBL" id="JAFBRM010000013">
    <property type="protein sequence ID" value="MBM1715954.1"/>
    <property type="molecule type" value="Genomic_DNA"/>
</dbReference>
<organism evidence="4 5">
    <name type="scientific">Sulfitobacter geojensis</name>
    <dbReference type="NCBI Taxonomy" id="1342299"/>
    <lineage>
        <taxon>Bacteria</taxon>
        <taxon>Pseudomonadati</taxon>
        <taxon>Pseudomonadota</taxon>
        <taxon>Alphaproteobacteria</taxon>
        <taxon>Rhodobacterales</taxon>
        <taxon>Roseobacteraceae</taxon>
        <taxon>Sulfitobacter</taxon>
    </lineage>
</organism>
<comment type="caution">
    <text evidence="4">The sequence shown here is derived from an EMBL/GenBank/DDBJ whole genome shotgun (WGS) entry which is preliminary data.</text>
</comment>
<dbReference type="AlphaFoldDB" id="A0AAE2W1U1"/>
<evidence type="ECO:0000256" key="2">
    <source>
        <dbReference type="SAM" id="Phobius"/>
    </source>
</evidence>
<dbReference type="CDD" id="cd06257">
    <property type="entry name" value="DnaJ"/>
    <property type="match status" value="1"/>
</dbReference>
<keyword evidence="2" id="KW-0472">Membrane</keyword>
<feature type="compositionally biased region" description="Polar residues" evidence="1">
    <location>
        <begin position="136"/>
        <end position="146"/>
    </location>
</feature>
<dbReference type="SMART" id="SM00271">
    <property type="entry name" value="DnaJ"/>
    <property type="match status" value="1"/>
</dbReference>
<dbReference type="InterPro" id="IPR001623">
    <property type="entry name" value="DnaJ_domain"/>
</dbReference>
<dbReference type="Gene3D" id="1.10.287.110">
    <property type="entry name" value="DnaJ domain"/>
    <property type="match status" value="1"/>
</dbReference>
<dbReference type="PROSITE" id="PS50076">
    <property type="entry name" value="DNAJ_2"/>
    <property type="match status" value="1"/>
</dbReference>
<reference evidence="4 5" key="1">
    <citation type="submission" date="2021-01" db="EMBL/GenBank/DDBJ databases">
        <title>Diatom-associated Roseobacters Show Island Model of Population Structure.</title>
        <authorList>
            <person name="Qu L."/>
            <person name="Feng X."/>
            <person name="Chen Y."/>
            <person name="Li L."/>
            <person name="Wang X."/>
            <person name="Hu Z."/>
            <person name="Wang H."/>
            <person name="Luo H."/>
        </authorList>
    </citation>
    <scope>NUCLEOTIDE SEQUENCE [LARGE SCALE GENOMIC DNA]</scope>
    <source>
        <strain evidence="4 5">TR60-84</strain>
    </source>
</reference>